<keyword evidence="2" id="KW-1185">Reference proteome</keyword>
<dbReference type="Proteomes" id="UP000321523">
    <property type="component" value="Unassembled WGS sequence"/>
</dbReference>
<dbReference type="RefSeq" id="WP_044433781.1">
    <property type="nucleotide sequence ID" value="NZ_BJYZ01000019.1"/>
</dbReference>
<name>A0A512DU10_9PROT</name>
<protein>
    <submittedName>
        <fullName evidence="1">Uncharacterized protein</fullName>
    </submittedName>
</protein>
<dbReference type="AlphaFoldDB" id="A0A512DU10"/>
<comment type="caution">
    <text evidence="1">The sequence shown here is derived from an EMBL/GenBank/DDBJ whole genome shotgun (WGS) entry which is preliminary data.</text>
</comment>
<reference evidence="1 2" key="1">
    <citation type="submission" date="2019-07" db="EMBL/GenBank/DDBJ databases">
        <title>Whole genome shotgun sequence of Skermanella aerolata NBRC 106429.</title>
        <authorList>
            <person name="Hosoyama A."/>
            <person name="Uohara A."/>
            <person name="Ohji S."/>
            <person name="Ichikawa N."/>
        </authorList>
    </citation>
    <scope>NUCLEOTIDE SEQUENCE [LARGE SCALE GENOMIC DNA]</scope>
    <source>
        <strain evidence="1 2">NBRC 106429</strain>
    </source>
</reference>
<organism evidence="1 2">
    <name type="scientific">Skermanella aerolata</name>
    <dbReference type="NCBI Taxonomy" id="393310"/>
    <lineage>
        <taxon>Bacteria</taxon>
        <taxon>Pseudomonadati</taxon>
        <taxon>Pseudomonadota</taxon>
        <taxon>Alphaproteobacteria</taxon>
        <taxon>Rhodospirillales</taxon>
        <taxon>Azospirillaceae</taxon>
        <taxon>Skermanella</taxon>
    </lineage>
</organism>
<gene>
    <name evidence="1" type="ORF">SAE02_41060</name>
</gene>
<dbReference type="EMBL" id="BJYZ01000019">
    <property type="protein sequence ID" value="GEO39958.1"/>
    <property type="molecule type" value="Genomic_DNA"/>
</dbReference>
<sequence length="89" mass="9964">MSIRCRCLLVREGNKPVWSDKDLRLDPSIGELIQFEEGGALSTFRVGEVMHTPGLEGVDFALVLTEQPGTRGRPFRELFEEWAATGSTR</sequence>
<evidence type="ECO:0000313" key="2">
    <source>
        <dbReference type="Proteomes" id="UP000321523"/>
    </source>
</evidence>
<evidence type="ECO:0000313" key="1">
    <source>
        <dbReference type="EMBL" id="GEO39958.1"/>
    </source>
</evidence>
<proteinExistence type="predicted"/>
<accession>A0A512DU10</accession>